<sequence length="418" mass="46682">MPYDQGYGMGPLMSMYDYPGLHQQYRYPQYTAYDQYDMDWMPWQQHWLSSNTRRRHAPGAFQPPYAPPRDVHPVEDDDAIEDAQPVENSKPAGDASAARDANSTQDSEPVEDAPADTQPKEDAPLAHTTAQSSDSSSRSKPLSASATPWTQVQREDGKEPEAPAPPASALRPMVAAKLDVSLRALHPYKEPQLGRNNKDKTCANCEHEGHVLLNCAEAGNEGYIDGCPWCNDASHIIDDCETFEAECKTKGHEWTLQVLFRMLWARRVNKPPWATYKSWWLQGKNASSSKVRSGQSASKSNNSSVGKQWTLWSQLGAPWTATFSKEGCQQVEHYPYAEEAAFEYHSLVKDKATLDQSGSIFLAQDLEFERLGGGARKARVKCMDVGDIEIDPRAFGSHVMSARDAKNWAVRKSQAIKE</sequence>
<dbReference type="EMBL" id="AMYD01000574">
    <property type="protein sequence ID" value="EQB57106.1"/>
    <property type="molecule type" value="Genomic_DNA"/>
</dbReference>
<dbReference type="SUPFAM" id="SSF57756">
    <property type="entry name" value="Retrovirus zinc finger-like domains"/>
    <property type="match status" value="1"/>
</dbReference>
<dbReference type="InterPro" id="IPR036875">
    <property type="entry name" value="Znf_CCHC_sf"/>
</dbReference>
<accession>T0LZZ7</accession>
<protein>
    <recommendedName>
        <fullName evidence="4">CCHC-type domain-containing protein</fullName>
    </recommendedName>
</protein>
<dbReference type="Proteomes" id="UP000015530">
    <property type="component" value="Unassembled WGS sequence"/>
</dbReference>
<dbReference type="Gene3D" id="4.10.60.10">
    <property type="entry name" value="Zinc finger, CCHC-type"/>
    <property type="match status" value="1"/>
</dbReference>
<feature type="region of interest" description="Disordered" evidence="1">
    <location>
        <begin position="54"/>
        <end position="170"/>
    </location>
</feature>
<evidence type="ECO:0000313" key="3">
    <source>
        <dbReference type="Proteomes" id="UP000015530"/>
    </source>
</evidence>
<dbReference type="OrthoDB" id="5099850at2759"/>
<evidence type="ECO:0000313" key="2">
    <source>
        <dbReference type="EMBL" id="EQB57106.1"/>
    </source>
</evidence>
<dbReference type="GO" id="GO:0008270">
    <property type="term" value="F:zinc ion binding"/>
    <property type="evidence" value="ECO:0007669"/>
    <property type="project" value="InterPro"/>
</dbReference>
<evidence type="ECO:0008006" key="4">
    <source>
        <dbReference type="Google" id="ProtNLM"/>
    </source>
</evidence>
<dbReference type="AlphaFoldDB" id="T0LZZ7"/>
<feature type="compositionally biased region" description="Low complexity" evidence="1">
    <location>
        <begin position="126"/>
        <end position="147"/>
    </location>
</feature>
<gene>
    <name evidence="2" type="ORF">CGLO_02808</name>
</gene>
<evidence type="ECO:0000256" key="1">
    <source>
        <dbReference type="SAM" id="MobiDB-lite"/>
    </source>
</evidence>
<dbReference type="HOGENOM" id="CLU_657215_0_0_1"/>
<reference evidence="3" key="1">
    <citation type="journal article" date="2013" name="Mol. Plant Microbe Interact.">
        <title>Global aspects of pacC regulation of pathogenicity genes in Colletotrichum gloeosporioides as revealed by transcriptome analysis.</title>
        <authorList>
            <person name="Alkan N."/>
            <person name="Meng X."/>
            <person name="Friedlander G."/>
            <person name="Reuveni E."/>
            <person name="Sukno S."/>
            <person name="Sherman A."/>
            <person name="Thon M."/>
            <person name="Fluhr R."/>
            <person name="Prusky D."/>
        </authorList>
    </citation>
    <scope>NUCLEOTIDE SEQUENCE [LARGE SCALE GENOMIC DNA]</scope>
    <source>
        <strain evidence="3">Cg-14</strain>
    </source>
</reference>
<dbReference type="GO" id="GO:0003676">
    <property type="term" value="F:nucleic acid binding"/>
    <property type="evidence" value="ECO:0007669"/>
    <property type="project" value="InterPro"/>
</dbReference>
<organism evidence="2 3">
    <name type="scientific">Colletotrichum gloeosporioides (strain Cg-14)</name>
    <name type="common">Anthracnose fungus</name>
    <name type="synonym">Glomerella cingulata</name>
    <dbReference type="NCBI Taxonomy" id="1237896"/>
    <lineage>
        <taxon>Eukaryota</taxon>
        <taxon>Fungi</taxon>
        <taxon>Dikarya</taxon>
        <taxon>Ascomycota</taxon>
        <taxon>Pezizomycotina</taxon>
        <taxon>Sordariomycetes</taxon>
        <taxon>Hypocreomycetidae</taxon>
        <taxon>Glomerellales</taxon>
        <taxon>Glomerellaceae</taxon>
        <taxon>Colletotrichum</taxon>
        <taxon>Colletotrichum gloeosporioides species complex</taxon>
    </lineage>
</organism>
<name>T0LZZ7_COLGC</name>
<comment type="caution">
    <text evidence="2">The sequence shown here is derived from an EMBL/GenBank/DDBJ whole genome shotgun (WGS) entry which is preliminary data.</text>
</comment>
<proteinExistence type="predicted"/>